<dbReference type="Proteomes" id="UP000322545">
    <property type="component" value="Unassembled WGS sequence"/>
</dbReference>
<evidence type="ECO:0000256" key="2">
    <source>
        <dbReference type="ARBA" id="ARBA00008072"/>
    </source>
</evidence>
<evidence type="ECO:0000256" key="5">
    <source>
        <dbReference type="ARBA" id="ARBA00023002"/>
    </source>
</evidence>
<organism evidence="6 7">
    <name type="scientific">Roseovarius litoreus</name>
    <dbReference type="NCBI Taxonomy" id="1155722"/>
    <lineage>
        <taxon>Bacteria</taxon>
        <taxon>Pseudomonadati</taxon>
        <taxon>Pseudomonadota</taxon>
        <taxon>Alphaproteobacteria</taxon>
        <taxon>Rhodobacterales</taxon>
        <taxon>Roseobacteraceae</taxon>
        <taxon>Roseovarius</taxon>
    </lineage>
</organism>
<proteinExistence type="inferred from homology"/>
<name>A0A1M7C6E2_9RHOB</name>
<dbReference type="PANTHER" id="PTHR43350:SF19">
    <property type="entry name" value="D-GULOSIDE 3-DEHYDROGENASE"/>
    <property type="match status" value="1"/>
</dbReference>
<dbReference type="InterPro" id="IPR011032">
    <property type="entry name" value="GroES-like_sf"/>
</dbReference>
<evidence type="ECO:0008006" key="8">
    <source>
        <dbReference type="Google" id="ProtNLM"/>
    </source>
</evidence>
<dbReference type="RefSeq" id="WP_149778439.1">
    <property type="nucleotide sequence ID" value="NZ_FRCB01000002.1"/>
</dbReference>
<sequence>MTATALWCIAPHTVDLRPAQLGEGIGVETLFTAISRGTERLVFEGRVPTSEAQTMRAPAQEGAFPFPVKYGYCAVGRVSDGDLRGRAVFALHPHQTRFRMDRAMLTPLPEDLPPERAVLGANMETALNILWDSGAAAGDRIAVIGAGVVGALTGYLASRLPGADVTLIDTAPGRAALADALGCAFAAPDMAPEGCDVVIHATASAAGLATAIDCAGAGATIVEASWHGEGSTPVPLGGAFHSRRLRLVSSQVGHLPPARTPRWTHARRMAKALDLLRDPALDALISGETPFEDLPAHYARILTDPDTLCHRIRYTTPT</sequence>
<evidence type="ECO:0000256" key="4">
    <source>
        <dbReference type="ARBA" id="ARBA00022833"/>
    </source>
</evidence>
<protein>
    <recommendedName>
        <fullName evidence="8">Threonine dehydrogenase</fullName>
    </recommendedName>
</protein>
<evidence type="ECO:0000313" key="7">
    <source>
        <dbReference type="Proteomes" id="UP000322545"/>
    </source>
</evidence>
<dbReference type="AlphaFoldDB" id="A0A1M7C6E2"/>
<dbReference type="PANTHER" id="PTHR43350">
    <property type="entry name" value="NAD-DEPENDENT ALCOHOL DEHYDROGENASE"/>
    <property type="match status" value="1"/>
</dbReference>
<accession>A0A1M7C6E2</accession>
<gene>
    <name evidence="6" type="ORF">SAMN05443432_10247</name>
</gene>
<comment type="similarity">
    <text evidence="2">Belongs to the zinc-containing alcohol dehydrogenase family.</text>
</comment>
<dbReference type="GO" id="GO:0016491">
    <property type="term" value="F:oxidoreductase activity"/>
    <property type="evidence" value="ECO:0007669"/>
    <property type="project" value="UniProtKB-KW"/>
</dbReference>
<keyword evidence="7" id="KW-1185">Reference proteome</keyword>
<comment type="cofactor">
    <cofactor evidence="1">
        <name>Zn(2+)</name>
        <dbReference type="ChEBI" id="CHEBI:29105"/>
    </cofactor>
</comment>
<keyword evidence="5" id="KW-0560">Oxidoreductase</keyword>
<dbReference type="InterPro" id="IPR036291">
    <property type="entry name" value="NAD(P)-bd_dom_sf"/>
</dbReference>
<dbReference type="Gene3D" id="3.90.180.10">
    <property type="entry name" value="Medium-chain alcohol dehydrogenases, catalytic domain"/>
    <property type="match status" value="1"/>
</dbReference>
<evidence type="ECO:0000313" key="6">
    <source>
        <dbReference type="EMBL" id="SHL62727.1"/>
    </source>
</evidence>
<dbReference type="EMBL" id="FRCB01000002">
    <property type="protein sequence ID" value="SHL62727.1"/>
    <property type="molecule type" value="Genomic_DNA"/>
</dbReference>
<dbReference type="GO" id="GO:0046872">
    <property type="term" value="F:metal ion binding"/>
    <property type="evidence" value="ECO:0007669"/>
    <property type="project" value="UniProtKB-KW"/>
</dbReference>
<evidence type="ECO:0000256" key="1">
    <source>
        <dbReference type="ARBA" id="ARBA00001947"/>
    </source>
</evidence>
<dbReference type="SUPFAM" id="SSF51735">
    <property type="entry name" value="NAD(P)-binding Rossmann-fold domains"/>
    <property type="match status" value="1"/>
</dbReference>
<evidence type="ECO:0000256" key="3">
    <source>
        <dbReference type="ARBA" id="ARBA00022723"/>
    </source>
</evidence>
<keyword evidence="3" id="KW-0479">Metal-binding</keyword>
<dbReference type="SUPFAM" id="SSF50129">
    <property type="entry name" value="GroES-like"/>
    <property type="match status" value="1"/>
</dbReference>
<dbReference type="Gene3D" id="3.40.50.720">
    <property type="entry name" value="NAD(P)-binding Rossmann-like Domain"/>
    <property type="match status" value="1"/>
</dbReference>
<reference evidence="6 7" key="1">
    <citation type="submission" date="2016-11" db="EMBL/GenBank/DDBJ databases">
        <authorList>
            <person name="Varghese N."/>
            <person name="Submissions S."/>
        </authorList>
    </citation>
    <scope>NUCLEOTIDE SEQUENCE [LARGE SCALE GENOMIC DNA]</scope>
    <source>
        <strain evidence="6 7">DSM 28249</strain>
    </source>
</reference>
<keyword evidence="4" id="KW-0862">Zinc</keyword>
<dbReference type="CDD" id="cd08255">
    <property type="entry name" value="2-desacetyl-2-hydroxyethyl_bacteriochlorophyllide_like"/>
    <property type="match status" value="1"/>
</dbReference>